<dbReference type="PANTHER" id="PTHR11437:SF60">
    <property type="entry name" value="ANGIOGENIN"/>
    <property type="match status" value="1"/>
</dbReference>
<dbReference type="GO" id="GO:0030154">
    <property type="term" value="P:cell differentiation"/>
    <property type="evidence" value="ECO:0007669"/>
    <property type="project" value="UniProtKB-KW"/>
</dbReference>
<keyword evidence="14" id="KW-1015">Disulfide bond</keyword>
<dbReference type="GO" id="GO:0004519">
    <property type="term" value="F:endonuclease activity"/>
    <property type="evidence" value="ECO:0007669"/>
    <property type="project" value="UniProtKB-KW"/>
</dbReference>
<keyword evidence="23" id="KW-1185">Reference proteome</keyword>
<dbReference type="SMART" id="SM00092">
    <property type="entry name" value="RNAse_Pc"/>
    <property type="match status" value="1"/>
</dbReference>
<accession>A0A6J3F8D9</accession>
<evidence type="ECO:0000256" key="19">
    <source>
        <dbReference type="ARBA" id="ARBA00049670"/>
    </source>
</evidence>
<evidence type="ECO:0000313" key="24">
    <source>
        <dbReference type="RefSeq" id="XP_032101840.1"/>
    </source>
</evidence>
<dbReference type="InterPro" id="IPR001427">
    <property type="entry name" value="RNaseA"/>
</dbReference>
<evidence type="ECO:0000256" key="6">
    <source>
        <dbReference type="ARBA" id="ARBA00022525"/>
    </source>
</evidence>
<keyword evidence="7" id="KW-0037">Angiogenesis</keyword>
<keyword evidence="10 20" id="KW-0255">Endonuclease</keyword>
<evidence type="ECO:0000256" key="11">
    <source>
        <dbReference type="ARBA" id="ARBA00022782"/>
    </source>
</evidence>
<dbReference type="GO" id="GO:0017148">
    <property type="term" value="P:negative regulation of translation"/>
    <property type="evidence" value="ECO:0007669"/>
    <property type="project" value="UniProtKB-KW"/>
</dbReference>
<comment type="subcellular location">
    <subcellularLocation>
        <location evidence="1">Cytoplasm</location>
        <location evidence="1">Stress granule</location>
    </subcellularLocation>
    <subcellularLocation>
        <location evidence="2">Nucleus</location>
        <location evidence="2">Nucleolus</location>
    </subcellularLocation>
    <subcellularLocation>
        <location evidence="3">Secreted</location>
    </subcellularLocation>
</comment>
<evidence type="ECO:0000256" key="16">
    <source>
        <dbReference type="ARBA" id="ARBA00023242"/>
    </source>
</evidence>
<evidence type="ECO:0000256" key="14">
    <source>
        <dbReference type="ARBA" id="ARBA00023157"/>
    </source>
</evidence>
<dbReference type="GO" id="GO:0001525">
    <property type="term" value="P:angiogenesis"/>
    <property type="evidence" value="ECO:0007669"/>
    <property type="project" value="UniProtKB-KW"/>
</dbReference>
<dbReference type="PRINTS" id="PR00794">
    <property type="entry name" value="RIBONUCLEASE"/>
</dbReference>
<dbReference type="GeneID" id="116528615"/>
<feature type="compositionally biased region" description="Polar residues" evidence="21">
    <location>
        <begin position="96"/>
        <end position="108"/>
    </location>
</feature>
<comment type="similarity">
    <text evidence="4 20">Belongs to the pancreatic ribonuclease family.</text>
</comment>
<name>A0A6J3F8D9_SAPAP</name>
<dbReference type="GO" id="GO:0050830">
    <property type="term" value="P:defense response to Gram-positive bacterium"/>
    <property type="evidence" value="ECO:0007669"/>
    <property type="project" value="TreeGrafter"/>
</dbReference>
<proteinExistence type="inferred from homology"/>
<evidence type="ECO:0000313" key="23">
    <source>
        <dbReference type="Proteomes" id="UP000504640"/>
    </source>
</evidence>
<organism evidence="23 24">
    <name type="scientific">Sapajus apella</name>
    <name type="common">Brown-capped capuchin</name>
    <name type="synonym">Cebus apella</name>
    <dbReference type="NCBI Taxonomy" id="9515"/>
    <lineage>
        <taxon>Eukaryota</taxon>
        <taxon>Metazoa</taxon>
        <taxon>Chordata</taxon>
        <taxon>Craniata</taxon>
        <taxon>Vertebrata</taxon>
        <taxon>Euteleostomi</taxon>
        <taxon>Mammalia</taxon>
        <taxon>Eutheria</taxon>
        <taxon>Euarchontoglires</taxon>
        <taxon>Primates</taxon>
        <taxon>Haplorrhini</taxon>
        <taxon>Platyrrhini</taxon>
        <taxon>Cebidae</taxon>
        <taxon>Cebinae</taxon>
        <taxon>Sapajus</taxon>
    </lineage>
</organism>
<dbReference type="GO" id="GO:0005615">
    <property type="term" value="C:extracellular space"/>
    <property type="evidence" value="ECO:0007669"/>
    <property type="project" value="TreeGrafter"/>
</dbReference>
<evidence type="ECO:0000256" key="21">
    <source>
        <dbReference type="SAM" id="MobiDB-lite"/>
    </source>
</evidence>
<keyword evidence="5" id="KW-0217">Developmental protein</keyword>
<dbReference type="GO" id="GO:0004540">
    <property type="term" value="F:RNA nuclease activity"/>
    <property type="evidence" value="ECO:0007669"/>
    <property type="project" value="TreeGrafter"/>
</dbReference>
<dbReference type="Gene3D" id="3.10.130.10">
    <property type="entry name" value="Ribonuclease A-like domain"/>
    <property type="match status" value="1"/>
</dbReference>
<evidence type="ECO:0000256" key="15">
    <source>
        <dbReference type="ARBA" id="ARBA00023193"/>
    </source>
</evidence>
<evidence type="ECO:0000256" key="8">
    <source>
        <dbReference type="ARBA" id="ARBA00022722"/>
    </source>
</evidence>
<dbReference type="CTD" id="283"/>
<feature type="domain" description="Ribonuclease A-domain" evidence="22">
    <location>
        <begin position="209"/>
        <end position="326"/>
    </location>
</feature>
<evidence type="ECO:0000256" key="20">
    <source>
        <dbReference type="RuleBase" id="RU000651"/>
    </source>
</evidence>
<feature type="region of interest" description="Disordered" evidence="21">
    <location>
        <begin position="82"/>
        <end position="108"/>
    </location>
</feature>
<dbReference type="GO" id="GO:0045087">
    <property type="term" value="P:innate immune response"/>
    <property type="evidence" value="ECO:0007669"/>
    <property type="project" value="TreeGrafter"/>
</dbReference>
<dbReference type="Pfam" id="PF00074">
    <property type="entry name" value="RnaseA"/>
    <property type="match status" value="1"/>
</dbReference>
<evidence type="ECO:0000256" key="2">
    <source>
        <dbReference type="ARBA" id="ARBA00004604"/>
    </source>
</evidence>
<evidence type="ECO:0000256" key="7">
    <source>
        <dbReference type="ARBA" id="ARBA00022657"/>
    </source>
</evidence>
<evidence type="ECO:0000256" key="4">
    <source>
        <dbReference type="ARBA" id="ARBA00005600"/>
    </source>
</evidence>
<evidence type="ECO:0000256" key="12">
    <source>
        <dbReference type="ARBA" id="ARBA00022801"/>
    </source>
</evidence>
<dbReference type="PROSITE" id="PS00127">
    <property type="entry name" value="RNASE_PANCREATIC"/>
    <property type="match status" value="1"/>
</dbReference>
<evidence type="ECO:0000256" key="18">
    <source>
        <dbReference type="ARBA" id="ARBA00042654"/>
    </source>
</evidence>
<keyword evidence="15" id="KW-0652">Protein synthesis inhibitor</keyword>
<keyword evidence="8 20" id="KW-0540">Nuclease</keyword>
<dbReference type="GO" id="GO:0061844">
    <property type="term" value="P:antimicrobial humoral immune response mediated by antimicrobial peptide"/>
    <property type="evidence" value="ECO:0007669"/>
    <property type="project" value="TreeGrafter"/>
</dbReference>
<sequence length="329" mass="36599">MTKFHGFLDAQPGVVSEGPPGSWKQKPVSRHLLSVEAVPSRLLPSGFQLRKGQVGLSFVFCSGCPSAALGRGLLRRQLQRRIQEGGTSSEKRGAVPTTQRLTGRPSSPHATPICVRVHTFTLQTHANPTQMQSRFSKEHLCVFLPASQNRTREEEAVEKHNFFPLCCPFLPTCSEAEEPVLEEMVMGLHLLLLVFILGLGLTPPTLAQNDIRYIKFLNQHYDPKTKNGNDKYCEKMMKLRDMISPCKGINTFIHGNKASIKAICGNQNGEPYNGNQRISKSAFQVTICKHIGESPRPPCRYRATAGFRNIVIACENGLPVHLDESIFRP</sequence>
<dbReference type="PANTHER" id="PTHR11437">
    <property type="entry name" value="RIBONUCLEASE"/>
    <property type="match status" value="1"/>
</dbReference>
<dbReference type="GO" id="GO:0010494">
    <property type="term" value="C:cytoplasmic stress granule"/>
    <property type="evidence" value="ECO:0007669"/>
    <property type="project" value="UniProtKB-SubCell"/>
</dbReference>
<dbReference type="InterPro" id="IPR036816">
    <property type="entry name" value="RNaseA-like_dom_sf"/>
</dbReference>
<reference evidence="24" key="1">
    <citation type="submission" date="2025-08" db="UniProtKB">
        <authorList>
            <consortium name="RefSeq"/>
        </authorList>
    </citation>
    <scope>IDENTIFICATION</scope>
    <source>
        <tissue evidence="24">Blood</tissue>
    </source>
</reference>
<keyword evidence="6" id="KW-0964">Secreted</keyword>
<evidence type="ECO:0000256" key="13">
    <source>
        <dbReference type="ARBA" id="ARBA00023016"/>
    </source>
</evidence>
<evidence type="ECO:0000259" key="22">
    <source>
        <dbReference type="SMART" id="SM00092"/>
    </source>
</evidence>
<dbReference type="Proteomes" id="UP000504640">
    <property type="component" value="Unplaced"/>
</dbReference>
<keyword evidence="13" id="KW-0346">Stress response</keyword>
<evidence type="ECO:0000256" key="1">
    <source>
        <dbReference type="ARBA" id="ARBA00004210"/>
    </source>
</evidence>
<dbReference type="RefSeq" id="XP_032101840.1">
    <property type="nucleotide sequence ID" value="XM_032245949.1"/>
</dbReference>
<dbReference type="InterPro" id="IPR023412">
    <property type="entry name" value="RNaseA_domain"/>
</dbReference>
<keyword evidence="9" id="KW-0732">Signal</keyword>
<keyword evidence="16" id="KW-0539">Nucleus</keyword>
<evidence type="ECO:0000256" key="3">
    <source>
        <dbReference type="ARBA" id="ARBA00004613"/>
    </source>
</evidence>
<dbReference type="GO" id="GO:0051607">
    <property type="term" value="P:defense response to virus"/>
    <property type="evidence" value="ECO:0007669"/>
    <property type="project" value="UniProtKB-ARBA"/>
</dbReference>
<keyword evidence="12 20" id="KW-0378">Hydrolase</keyword>
<dbReference type="FunFam" id="3.10.130.10:FF:000001">
    <property type="entry name" value="Ribonuclease pancreatic"/>
    <property type="match status" value="1"/>
</dbReference>
<comment type="subunit">
    <text evidence="19">Homodimer. Interacts with RNH1; inhibiting ANG ribonuclease activity. Interacts with PCNA.</text>
</comment>
<dbReference type="GO" id="GO:0016787">
    <property type="term" value="F:hydrolase activity"/>
    <property type="evidence" value="ECO:0007669"/>
    <property type="project" value="UniProtKB-KW"/>
</dbReference>
<dbReference type="GO" id="GO:0003676">
    <property type="term" value="F:nucleic acid binding"/>
    <property type="evidence" value="ECO:0007669"/>
    <property type="project" value="InterPro"/>
</dbReference>
<evidence type="ECO:0000256" key="5">
    <source>
        <dbReference type="ARBA" id="ARBA00022473"/>
    </source>
</evidence>
<feature type="region of interest" description="Disordered" evidence="21">
    <location>
        <begin position="1"/>
        <end position="25"/>
    </location>
</feature>
<keyword evidence="11" id="KW-0221">Differentiation</keyword>
<gene>
    <name evidence="24" type="primary">ANG</name>
</gene>
<dbReference type="InterPro" id="IPR023411">
    <property type="entry name" value="RNaseA_AS"/>
</dbReference>
<evidence type="ECO:0000256" key="10">
    <source>
        <dbReference type="ARBA" id="ARBA00022759"/>
    </source>
</evidence>
<dbReference type="GO" id="GO:0019731">
    <property type="term" value="P:antibacterial humoral response"/>
    <property type="evidence" value="ECO:0007669"/>
    <property type="project" value="TreeGrafter"/>
</dbReference>
<dbReference type="AlphaFoldDB" id="A0A6J3F8D9"/>
<dbReference type="SUPFAM" id="SSF54076">
    <property type="entry name" value="RNase A-like"/>
    <property type="match status" value="1"/>
</dbReference>
<dbReference type="GO" id="GO:0005730">
    <property type="term" value="C:nucleolus"/>
    <property type="evidence" value="ECO:0007669"/>
    <property type="project" value="UniProtKB-SubCell"/>
</dbReference>
<dbReference type="CDD" id="cd06265">
    <property type="entry name" value="RNase_A_canonical"/>
    <property type="match status" value="1"/>
</dbReference>
<protein>
    <recommendedName>
        <fullName evidence="17">Angiogenin</fullName>
    </recommendedName>
    <alternativeName>
        <fullName evidence="18">Ribonuclease 5</fullName>
    </alternativeName>
</protein>
<evidence type="ECO:0000256" key="9">
    <source>
        <dbReference type="ARBA" id="ARBA00022729"/>
    </source>
</evidence>
<evidence type="ECO:0000256" key="17">
    <source>
        <dbReference type="ARBA" id="ARBA00040848"/>
    </source>
</evidence>